<feature type="transmembrane region" description="Helical" evidence="1">
    <location>
        <begin position="240"/>
        <end position="261"/>
    </location>
</feature>
<feature type="transmembrane region" description="Helical" evidence="1">
    <location>
        <begin position="6"/>
        <end position="26"/>
    </location>
</feature>
<keyword evidence="1" id="KW-1133">Transmembrane helix</keyword>
<feature type="transmembrane region" description="Helical" evidence="1">
    <location>
        <begin position="149"/>
        <end position="171"/>
    </location>
</feature>
<protein>
    <recommendedName>
        <fullName evidence="2">EamA domain-containing protein</fullName>
    </recommendedName>
</protein>
<keyword evidence="1" id="KW-0472">Membrane</keyword>
<evidence type="ECO:0000313" key="4">
    <source>
        <dbReference type="Proteomes" id="UP000034952"/>
    </source>
</evidence>
<reference evidence="3 4" key="1">
    <citation type="journal article" date="2015" name="Nature">
        <title>rRNA introns, odd ribosomes, and small enigmatic genomes across a large radiation of phyla.</title>
        <authorList>
            <person name="Brown C.T."/>
            <person name="Hug L.A."/>
            <person name="Thomas B.C."/>
            <person name="Sharon I."/>
            <person name="Castelle C.J."/>
            <person name="Singh A."/>
            <person name="Wilkins M.J."/>
            <person name="Williams K.H."/>
            <person name="Banfield J.F."/>
        </authorList>
    </citation>
    <scope>NUCLEOTIDE SEQUENCE [LARGE SCALE GENOMIC DNA]</scope>
</reference>
<dbReference type="GO" id="GO:0016020">
    <property type="term" value="C:membrane"/>
    <property type="evidence" value="ECO:0007669"/>
    <property type="project" value="InterPro"/>
</dbReference>
<evidence type="ECO:0000256" key="1">
    <source>
        <dbReference type="SAM" id="Phobius"/>
    </source>
</evidence>
<organism evidence="3 4">
    <name type="scientific">Candidatus Nomurabacteria bacterium GW2011_GWE1_35_16</name>
    <dbReference type="NCBI Taxonomy" id="1618761"/>
    <lineage>
        <taxon>Bacteria</taxon>
        <taxon>Candidatus Nomuraibacteriota</taxon>
    </lineage>
</organism>
<name>A0A0G0BAT5_9BACT</name>
<feature type="transmembrane region" description="Helical" evidence="1">
    <location>
        <begin position="183"/>
        <end position="200"/>
    </location>
</feature>
<feature type="transmembrane region" description="Helical" evidence="1">
    <location>
        <begin position="212"/>
        <end position="234"/>
    </location>
</feature>
<dbReference type="Gene3D" id="1.10.3730.20">
    <property type="match status" value="2"/>
</dbReference>
<sequence>MQNLSWFPFSIIAVICFGFSMAFYKFPAAKNQSRYSVSFWQLFISFLLSLVVFYKYIPATNLTTIIYGSLWGFSFLCLSVLQMKALKEIDTNMLYPVTTSLSLVISVMFGVLFFRDAISWLQIIGIILVIMVVYLFSYKGKSLQYSNKILIIGLGVISLSTFGKIIQKFATGVSSVNINTLQVYQYLSAAIFSLLLYLYINRNKANKKPHIGSIISGAMIAIPSFLGGFMWLIALKRGPFSLVSSVHSLYILVVAVIAYFMFKEKLTFKKIILILIAILAMILIKVG</sequence>
<feature type="transmembrane region" description="Helical" evidence="1">
    <location>
        <begin position="63"/>
        <end position="81"/>
    </location>
</feature>
<proteinExistence type="predicted"/>
<feature type="transmembrane region" description="Helical" evidence="1">
    <location>
        <begin position="38"/>
        <end position="57"/>
    </location>
</feature>
<dbReference type="InterPro" id="IPR037185">
    <property type="entry name" value="EmrE-like"/>
</dbReference>
<gene>
    <name evidence="3" type="ORF">UR64_C0005G0005</name>
</gene>
<dbReference type="EMBL" id="LBPY01000005">
    <property type="protein sequence ID" value="KKP66543.1"/>
    <property type="molecule type" value="Genomic_DNA"/>
</dbReference>
<comment type="caution">
    <text evidence="3">The sequence shown here is derived from an EMBL/GenBank/DDBJ whole genome shotgun (WGS) entry which is preliminary data.</text>
</comment>
<dbReference type="AlphaFoldDB" id="A0A0G0BAT5"/>
<feature type="domain" description="EamA" evidence="2">
    <location>
        <begin position="150"/>
        <end position="284"/>
    </location>
</feature>
<keyword evidence="1" id="KW-0812">Transmembrane</keyword>
<feature type="domain" description="EamA" evidence="2">
    <location>
        <begin position="7"/>
        <end position="137"/>
    </location>
</feature>
<dbReference type="InterPro" id="IPR000620">
    <property type="entry name" value="EamA_dom"/>
</dbReference>
<evidence type="ECO:0000259" key="2">
    <source>
        <dbReference type="Pfam" id="PF00892"/>
    </source>
</evidence>
<feature type="transmembrane region" description="Helical" evidence="1">
    <location>
        <begin position="93"/>
        <end position="114"/>
    </location>
</feature>
<evidence type="ECO:0000313" key="3">
    <source>
        <dbReference type="EMBL" id="KKP66543.1"/>
    </source>
</evidence>
<accession>A0A0G0BAT5</accession>
<dbReference type="Proteomes" id="UP000034952">
    <property type="component" value="Unassembled WGS sequence"/>
</dbReference>
<feature type="transmembrane region" description="Helical" evidence="1">
    <location>
        <begin position="120"/>
        <end position="137"/>
    </location>
</feature>
<feature type="transmembrane region" description="Helical" evidence="1">
    <location>
        <begin position="268"/>
        <end position="286"/>
    </location>
</feature>
<dbReference type="Pfam" id="PF00892">
    <property type="entry name" value="EamA"/>
    <property type="match status" value="2"/>
</dbReference>
<dbReference type="SUPFAM" id="SSF103481">
    <property type="entry name" value="Multidrug resistance efflux transporter EmrE"/>
    <property type="match status" value="2"/>
</dbReference>